<dbReference type="GO" id="GO:0000076">
    <property type="term" value="P:DNA replication checkpoint signaling"/>
    <property type="evidence" value="ECO:0007669"/>
    <property type="project" value="TreeGrafter"/>
</dbReference>
<keyword evidence="11" id="KW-1185">Reference proteome</keyword>
<dbReference type="GO" id="GO:0003677">
    <property type="term" value="F:DNA binding"/>
    <property type="evidence" value="ECO:0007669"/>
    <property type="project" value="TreeGrafter"/>
</dbReference>
<feature type="compositionally biased region" description="Polar residues" evidence="8">
    <location>
        <begin position="1130"/>
        <end position="1143"/>
    </location>
</feature>
<proteinExistence type="inferred from homology"/>
<evidence type="ECO:0000313" key="11">
    <source>
        <dbReference type="Proteomes" id="UP000698800"/>
    </source>
</evidence>
<feature type="region of interest" description="Disordered" evidence="8">
    <location>
        <begin position="335"/>
        <end position="354"/>
    </location>
</feature>
<feature type="domain" description="Timeless N-terminal" evidence="9">
    <location>
        <begin position="36"/>
        <end position="305"/>
    </location>
</feature>
<dbReference type="Pfam" id="PF04821">
    <property type="entry name" value="TIMELESS"/>
    <property type="match status" value="1"/>
</dbReference>
<evidence type="ECO:0000256" key="5">
    <source>
        <dbReference type="ARBA" id="ARBA00023242"/>
    </source>
</evidence>
<reference evidence="10" key="1">
    <citation type="submission" date="2021-03" db="EMBL/GenBank/DDBJ databases">
        <title>Comparative genomics and phylogenomic investigation of the class Geoglossomycetes provide insights into ecological specialization and systematics.</title>
        <authorList>
            <person name="Melie T."/>
            <person name="Pirro S."/>
            <person name="Miller A.N."/>
            <person name="Quandt A."/>
        </authorList>
    </citation>
    <scope>NUCLEOTIDE SEQUENCE</scope>
    <source>
        <strain evidence="10">GBOQ0MN5Z8</strain>
    </source>
</reference>
<comment type="caution">
    <text evidence="10">The sequence shown here is derived from an EMBL/GenBank/DDBJ whole genome shotgun (WGS) entry which is preliminary data.</text>
</comment>
<dbReference type="AlphaFoldDB" id="A0A9P8KY54"/>
<feature type="region of interest" description="Disordered" evidence="8">
    <location>
        <begin position="1025"/>
        <end position="1191"/>
    </location>
</feature>
<dbReference type="PANTHER" id="PTHR22940:SF4">
    <property type="entry name" value="PROTEIN TIMELESS HOMOLOG"/>
    <property type="match status" value="1"/>
</dbReference>
<keyword evidence="4" id="KW-0236">DNA replication inhibitor</keyword>
<evidence type="ECO:0000259" key="9">
    <source>
        <dbReference type="Pfam" id="PF04821"/>
    </source>
</evidence>
<keyword evidence="7" id="KW-0131">Cell cycle</keyword>
<dbReference type="GO" id="GO:0031298">
    <property type="term" value="C:replication fork protection complex"/>
    <property type="evidence" value="ECO:0007669"/>
    <property type="project" value="TreeGrafter"/>
</dbReference>
<feature type="region of interest" description="Disordered" evidence="8">
    <location>
        <begin position="932"/>
        <end position="987"/>
    </location>
</feature>
<keyword evidence="6" id="KW-0469">Meiosis</keyword>
<evidence type="ECO:0000313" key="10">
    <source>
        <dbReference type="EMBL" id="KAH0542171.1"/>
    </source>
</evidence>
<evidence type="ECO:0000256" key="1">
    <source>
        <dbReference type="ARBA" id="ARBA00004123"/>
    </source>
</evidence>
<feature type="region of interest" description="Disordered" evidence="8">
    <location>
        <begin position="803"/>
        <end position="823"/>
    </location>
</feature>
<evidence type="ECO:0000256" key="6">
    <source>
        <dbReference type="ARBA" id="ARBA00023254"/>
    </source>
</evidence>
<comment type="subcellular location">
    <subcellularLocation>
        <location evidence="1">Nucleus</location>
    </subcellularLocation>
</comment>
<feature type="compositionally biased region" description="Low complexity" evidence="8">
    <location>
        <begin position="1081"/>
        <end position="1091"/>
    </location>
</feature>
<evidence type="ECO:0000256" key="8">
    <source>
        <dbReference type="SAM" id="MobiDB-lite"/>
    </source>
</evidence>
<evidence type="ECO:0000256" key="2">
    <source>
        <dbReference type="ARBA" id="ARBA00008174"/>
    </source>
</evidence>
<evidence type="ECO:0000256" key="4">
    <source>
        <dbReference type="ARBA" id="ARBA00022880"/>
    </source>
</evidence>
<sequence length="1191" mass="134975">MEADDSFNAVVDPQVRAYVYSLISALGGTGADEEGRYVLGDDALACLRDLKRWLKLYDERLNRLDVARCFAEGNLVNGDLLEILAAWSEDPVENRTRMKIALACLELLVPLTWPIERNDLQMTVNHHRHTPYLQLAQLSYKRGVLTHSTSKILRTVVRIGLPSIAQSMSERTSRDEGIIKLVLYFLRNIAMIDAPPNLEIDGDEADVSRSATIDRFHDQDILHLLLTISSAVGEDFNTQDVVILEVLFHLLKGIDVEKLFMDEKQLHAKHTNELQGLLSKELSFKREYARHAPTRHNRFGSMIWVKRDEDRVSTVSGQDVLLDEARSLAKMDKAKKWNKPRSRPGKKEELSLNGFDMPASLTPSANKHLRSFVKDFLDSAFNPLFGHIRKTFEREADRVLDIHPRQFFYLVSWFLEAERMRRKASDTPQDAKKSLGNEDDSFALIASVLTQETFIILTRSMRESYEMRQWQDLNAGMRCFTQILLTVQHMAESPLEEDQEVAENIQNRLFYEETTHELIILILRNYNDQGFGYLDACTELVHVHLRMLERYSKQNVDMQVRSRRRTRRKRKAAKDATSGGGVENENEGSEAEDIAEAHRTSTERKFDFKRFSAKFLTQSCINTFVKFISYYQDLDAGQLKRAHRFFYRVAFKAEMSVMLFRVDIIALLVKMMKGPGGLDVANPAWKEWDELVRQLVKKLIKKMGKRPELAVEMLFSKTNATAHFLEYGYTKQTAGAGSRVPAELEVRPGKGRDERIGIAVAALLDQGKNDALEWIKAVLSSAHNERQSWEAEAAAQQAIGQETPFENRPETAGKPAPNCPTISIKPNNEERRVAIFKDNKLRLLMTLVGFQREGDENDADATWVIPSSVTVAELEQFLDLVKKFENDPPIFDDGKVAADFIRRKQALKARHSTFGDEDDDDAADFLANDEEELLFPPGGPTNRKSDALEELKTKRRRRRKSRSSDDEGPDEAKLEARREKRRQTNLERMRAIKSDLYVHDSDDASDKEKDQLFFDKEAQLRRDHAQRVLEAMRIGAENNENSSKNKRKSTNGGPSVTMDFMNKKRKNTSGSAASRKKKRSSLSGTESEGSTADYGDSDLFSQASETEDEKGVATEEDTPLSSPHAHPPSTLKTGNSRDSTDLSPTVRETAGGDLIMADAVDSDGGEDEDPPAVNAARRQRVGGLVMDSESD</sequence>
<evidence type="ECO:0000256" key="7">
    <source>
        <dbReference type="ARBA" id="ARBA00023306"/>
    </source>
</evidence>
<dbReference type="GO" id="GO:0051321">
    <property type="term" value="P:meiotic cell cycle"/>
    <property type="evidence" value="ECO:0007669"/>
    <property type="project" value="UniProtKB-KW"/>
</dbReference>
<feature type="compositionally biased region" description="Acidic residues" evidence="8">
    <location>
        <begin position="1160"/>
        <end position="1170"/>
    </location>
</feature>
<feature type="compositionally biased region" description="Basic and acidic residues" evidence="8">
    <location>
        <begin position="962"/>
        <end position="987"/>
    </location>
</feature>
<dbReference type="Proteomes" id="UP000698800">
    <property type="component" value="Unassembled WGS sequence"/>
</dbReference>
<organism evidence="10 11">
    <name type="scientific">Glutinoglossum americanum</name>
    <dbReference type="NCBI Taxonomy" id="1670608"/>
    <lineage>
        <taxon>Eukaryota</taxon>
        <taxon>Fungi</taxon>
        <taxon>Dikarya</taxon>
        <taxon>Ascomycota</taxon>
        <taxon>Pezizomycotina</taxon>
        <taxon>Geoglossomycetes</taxon>
        <taxon>Geoglossales</taxon>
        <taxon>Geoglossaceae</taxon>
        <taxon>Glutinoglossum</taxon>
    </lineage>
</organism>
<feature type="compositionally biased region" description="Basic and acidic residues" evidence="8">
    <location>
        <begin position="943"/>
        <end position="952"/>
    </location>
</feature>
<feature type="region of interest" description="Disordered" evidence="8">
    <location>
        <begin position="558"/>
        <end position="598"/>
    </location>
</feature>
<name>A0A9P8KY54_9PEZI</name>
<gene>
    <name evidence="10" type="ORF">FGG08_003392</name>
</gene>
<dbReference type="InterPro" id="IPR044998">
    <property type="entry name" value="Timeless"/>
</dbReference>
<dbReference type="OrthoDB" id="310853at2759"/>
<protein>
    <recommendedName>
        <fullName evidence="3">Topoisomerase 1-associated factor 1</fullName>
    </recommendedName>
</protein>
<keyword evidence="5" id="KW-0539">Nucleus</keyword>
<feature type="compositionally biased region" description="Acidic residues" evidence="8">
    <location>
        <begin position="584"/>
        <end position="594"/>
    </location>
</feature>
<dbReference type="InterPro" id="IPR006906">
    <property type="entry name" value="Timeless_N"/>
</dbReference>
<dbReference type="EMBL" id="JAGHQL010000059">
    <property type="protein sequence ID" value="KAH0542171.1"/>
    <property type="molecule type" value="Genomic_DNA"/>
</dbReference>
<accession>A0A9P8KY54</accession>
<dbReference type="GO" id="GO:0043111">
    <property type="term" value="P:replication fork arrest"/>
    <property type="evidence" value="ECO:0007669"/>
    <property type="project" value="TreeGrafter"/>
</dbReference>
<feature type="compositionally biased region" description="Basic residues" evidence="8">
    <location>
        <begin position="561"/>
        <end position="572"/>
    </location>
</feature>
<dbReference type="PANTHER" id="PTHR22940">
    <property type="entry name" value="TIMEOUT/TIMELESS-2"/>
    <property type="match status" value="1"/>
</dbReference>
<dbReference type="GO" id="GO:0006281">
    <property type="term" value="P:DNA repair"/>
    <property type="evidence" value="ECO:0007669"/>
    <property type="project" value="TreeGrafter"/>
</dbReference>
<evidence type="ECO:0000256" key="3">
    <source>
        <dbReference type="ARBA" id="ARBA00021529"/>
    </source>
</evidence>
<comment type="similarity">
    <text evidence="2">Belongs to the timeless family.</text>
</comment>